<dbReference type="Pfam" id="PF00001">
    <property type="entry name" value="7tm_1"/>
    <property type="match status" value="1"/>
</dbReference>
<keyword evidence="5" id="KW-0297">G-protein coupled receptor</keyword>
<evidence type="ECO:0000256" key="9">
    <source>
        <dbReference type="SAM" id="Phobius"/>
    </source>
</evidence>
<evidence type="ECO:0000256" key="5">
    <source>
        <dbReference type="ARBA" id="ARBA00023040"/>
    </source>
</evidence>
<dbReference type="InterPro" id="IPR000276">
    <property type="entry name" value="GPCR_Rhodpsn"/>
</dbReference>
<feature type="transmembrane region" description="Helical" evidence="9">
    <location>
        <begin position="252"/>
        <end position="274"/>
    </location>
</feature>
<feature type="transmembrane region" description="Helical" evidence="9">
    <location>
        <begin position="72"/>
        <end position="92"/>
    </location>
</feature>
<evidence type="ECO:0000256" key="3">
    <source>
        <dbReference type="ARBA" id="ARBA00022692"/>
    </source>
</evidence>
<evidence type="ECO:0000256" key="7">
    <source>
        <dbReference type="ARBA" id="ARBA00023170"/>
    </source>
</evidence>
<sequence length="364" mass="41309">MNNSSFPNDFELLEPALDTTQLDLPYLRHSLEWTILLIIAYSSIFIIGFIGNMCVVLVVVRTKSMRTVTNLFILNLAIADLLVIIFCIPSTLLSNILIPWVLGWWMCKTVNYIQGVSVCASVYSLVAISLDKFLGIWFPMKKGMAKRRARIIIGLIWVIASVVILPWALVFDLVEVGDSSAVTYCVEVWPAEVNGDLYFLLGNLLACYLLPLGGISLCYALIWFRVIQRKVPKETASVANVKKIHRKTKLGVLKMLMVVILVFLLSWLPLYVIFTRIKFCKNLEEWEERLYSIATPLAQWLGSSNSCINPILYTFLNAKFRRAFLTISPCRRAQKKVPTLQRRHAIKSSYHVRKHVSFGGVTGV</sequence>
<keyword evidence="4 9" id="KW-1133">Transmembrane helix</keyword>
<keyword evidence="12" id="KW-1185">Reference proteome</keyword>
<comment type="caution">
    <text evidence="11">The sequence shown here is derived from an EMBL/GenBank/DDBJ whole genome shotgun (WGS) entry which is preliminary data.</text>
</comment>
<protein>
    <recommendedName>
        <fullName evidence="10">G-protein coupled receptors family 1 profile domain-containing protein</fullName>
    </recommendedName>
</protein>
<proteinExistence type="inferred from homology"/>
<dbReference type="SUPFAM" id="SSF81321">
    <property type="entry name" value="Family A G protein-coupled receptor-like"/>
    <property type="match status" value="1"/>
</dbReference>
<dbReference type="PANTHER" id="PTHR45695:SF22">
    <property type="entry name" value="G-PROTEIN COUPLED RECEPTORS FAMILY 1 PROFILE DOMAIN-CONTAINING PROTEIN"/>
    <property type="match status" value="1"/>
</dbReference>
<organism evidence="11 12">
    <name type="scientific">Allacma fusca</name>
    <dbReference type="NCBI Taxonomy" id="39272"/>
    <lineage>
        <taxon>Eukaryota</taxon>
        <taxon>Metazoa</taxon>
        <taxon>Ecdysozoa</taxon>
        <taxon>Arthropoda</taxon>
        <taxon>Hexapoda</taxon>
        <taxon>Collembola</taxon>
        <taxon>Symphypleona</taxon>
        <taxon>Sminthuridae</taxon>
        <taxon>Allacma</taxon>
    </lineage>
</organism>
<feature type="transmembrane region" description="Helical" evidence="9">
    <location>
        <begin position="197"/>
        <end position="224"/>
    </location>
</feature>
<feature type="transmembrane region" description="Helical" evidence="9">
    <location>
        <begin position="151"/>
        <end position="170"/>
    </location>
</feature>
<reference evidence="11" key="1">
    <citation type="submission" date="2021-06" db="EMBL/GenBank/DDBJ databases">
        <authorList>
            <person name="Hodson N. C."/>
            <person name="Mongue J. A."/>
            <person name="Jaron S. K."/>
        </authorList>
    </citation>
    <scope>NUCLEOTIDE SEQUENCE</scope>
</reference>
<comment type="subcellular location">
    <subcellularLocation>
        <location evidence="1">Membrane</location>
        <topology evidence="1">Multi-pass membrane protein</topology>
    </subcellularLocation>
</comment>
<dbReference type="Proteomes" id="UP000708208">
    <property type="component" value="Unassembled WGS sequence"/>
</dbReference>
<accession>A0A8J2KBP7</accession>
<feature type="transmembrane region" description="Helical" evidence="9">
    <location>
        <begin position="33"/>
        <end position="60"/>
    </location>
</feature>
<keyword evidence="8" id="KW-0807">Transducer</keyword>
<dbReference type="PROSITE" id="PS50262">
    <property type="entry name" value="G_PROTEIN_RECEP_F1_2"/>
    <property type="match status" value="1"/>
</dbReference>
<evidence type="ECO:0000259" key="10">
    <source>
        <dbReference type="PROSITE" id="PS50262"/>
    </source>
</evidence>
<keyword evidence="3 9" id="KW-0812">Transmembrane</keyword>
<comment type="similarity">
    <text evidence="2">Belongs to the G-protein coupled receptor 1 family.</text>
</comment>
<dbReference type="GO" id="GO:0005886">
    <property type="term" value="C:plasma membrane"/>
    <property type="evidence" value="ECO:0007669"/>
    <property type="project" value="TreeGrafter"/>
</dbReference>
<feature type="transmembrane region" description="Helical" evidence="9">
    <location>
        <begin position="112"/>
        <end position="130"/>
    </location>
</feature>
<evidence type="ECO:0000256" key="1">
    <source>
        <dbReference type="ARBA" id="ARBA00004141"/>
    </source>
</evidence>
<gene>
    <name evidence="11" type="ORF">AFUS01_LOCUS12087</name>
</gene>
<dbReference type="PANTHER" id="PTHR45695">
    <property type="entry name" value="LEUCOKININ RECEPTOR-RELATED"/>
    <property type="match status" value="1"/>
</dbReference>
<dbReference type="InterPro" id="IPR017452">
    <property type="entry name" value="GPCR_Rhodpsn_7TM"/>
</dbReference>
<dbReference type="SMART" id="SM01381">
    <property type="entry name" value="7TM_GPCR_Srsx"/>
    <property type="match status" value="1"/>
</dbReference>
<keyword evidence="6 9" id="KW-0472">Membrane</keyword>
<evidence type="ECO:0000256" key="8">
    <source>
        <dbReference type="ARBA" id="ARBA00023224"/>
    </source>
</evidence>
<evidence type="ECO:0000313" key="11">
    <source>
        <dbReference type="EMBL" id="CAG7722979.1"/>
    </source>
</evidence>
<dbReference type="AlphaFoldDB" id="A0A8J2KBP7"/>
<evidence type="ECO:0000256" key="6">
    <source>
        <dbReference type="ARBA" id="ARBA00023136"/>
    </source>
</evidence>
<evidence type="ECO:0000256" key="2">
    <source>
        <dbReference type="ARBA" id="ARBA00010663"/>
    </source>
</evidence>
<dbReference type="CDD" id="cd14993">
    <property type="entry name" value="7tmA_CCKR-like"/>
    <property type="match status" value="1"/>
</dbReference>
<dbReference type="EMBL" id="CAJVCH010094358">
    <property type="protein sequence ID" value="CAG7722979.1"/>
    <property type="molecule type" value="Genomic_DNA"/>
</dbReference>
<keyword evidence="7" id="KW-0675">Receptor</keyword>
<dbReference type="GO" id="GO:0004930">
    <property type="term" value="F:G protein-coupled receptor activity"/>
    <property type="evidence" value="ECO:0007669"/>
    <property type="project" value="UniProtKB-KW"/>
</dbReference>
<name>A0A8J2KBP7_9HEXA</name>
<evidence type="ECO:0000313" key="12">
    <source>
        <dbReference type="Proteomes" id="UP000708208"/>
    </source>
</evidence>
<evidence type="ECO:0000256" key="4">
    <source>
        <dbReference type="ARBA" id="ARBA00022989"/>
    </source>
</evidence>
<feature type="domain" description="G-protein coupled receptors family 1 profile" evidence="10">
    <location>
        <begin position="51"/>
        <end position="313"/>
    </location>
</feature>
<dbReference type="OrthoDB" id="5975505at2759"/>